<evidence type="ECO:0000313" key="1">
    <source>
        <dbReference type="EMBL" id="KAF7789033.1"/>
    </source>
</evidence>
<evidence type="ECO:0000313" key="2">
    <source>
        <dbReference type="Proteomes" id="UP000016480"/>
    </source>
</evidence>
<gene>
    <name evidence="1" type="ORF">PRUB_a2168</name>
</gene>
<name>A0A8T0CE95_9GAMM</name>
<protein>
    <submittedName>
        <fullName evidence="1">Uncharacterized protein</fullName>
    </submittedName>
</protein>
<accession>A0A8T0CE95</accession>
<dbReference type="EMBL" id="AHCD03000020">
    <property type="protein sequence ID" value="KAF7789033.1"/>
    <property type="molecule type" value="Genomic_DNA"/>
</dbReference>
<dbReference type="AlphaFoldDB" id="A0A8T0CE95"/>
<organism evidence="1 2">
    <name type="scientific">Pseudoalteromonas rubra</name>
    <dbReference type="NCBI Taxonomy" id="43658"/>
    <lineage>
        <taxon>Bacteria</taxon>
        <taxon>Pseudomonadati</taxon>
        <taxon>Pseudomonadota</taxon>
        <taxon>Gammaproteobacteria</taxon>
        <taxon>Alteromonadales</taxon>
        <taxon>Pseudoalteromonadaceae</taxon>
        <taxon>Pseudoalteromonas</taxon>
    </lineage>
</organism>
<comment type="caution">
    <text evidence="1">The sequence shown here is derived from an EMBL/GenBank/DDBJ whole genome shotgun (WGS) entry which is preliminary data.</text>
</comment>
<proteinExistence type="predicted"/>
<sequence length="41" mass="4613">MLARCILDISDKVPAQGESIKQVGVKKYHDLVIKHPEVCCF</sequence>
<dbReference type="Proteomes" id="UP000016480">
    <property type="component" value="Unassembled WGS sequence"/>
</dbReference>
<reference evidence="1 2" key="1">
    <citation type="journal article" date="2012" name="J. Bacteriol.">
        <title>Genome sequence of the cycloprodigiosin-producing bacterial strain Pseudoalteromonas rubra ATCC 29570(T).</title>
        <authorList>
            <person name="Xie B.B."/>
            <person name="Shu Y.L."/>
            <person name="Qin Q.L."/>
            <person name="Rong J.C."/>
            <person name="Zhang X.Y."/>
            <person name="Chen X.L."/>
            <person name="Zhou B.C."/>
            <person name="Zhang Y.Z."/>
        </authorList>
    </citation>
    <scope>NUCLEOTIDE SEQUENCE [LARGE SCALE GENOMIC DNA]</scope>
    <source>
        <strain evidence="1 2">DSM 6842</strain>
    </source>
</reference>